<evidence type="ECO:0008006" key="3">
    <source>
        <dbReference type="Google" id="ProtNLM"/>
    </source>
</evidence>
<evidence type="ECO:0000313" key="2">
    <source>
        <dbReference type="Proteomes" id="UP000664277"/>
    </source>
</evidence>
<dbReference type="InterPro" id="IPR058240">
    <property type="entry name" value="rSAM_sf"/>
</dbReference>
<protein>
    <recommendedName>
        <fullName evidence="3">TIGR01212 family radical SAM protein</fullName>
    </recommendedName>
</protein>
<evidence type="ECO:0000313" key="1">
    <source>
        <dbReference type="EMBL" id="MBN8661415.1"/>
    </source>
</evidence>
<reference evidence="1" key="1">
    <citation type="submission" date="2021-02" db="EMBL/GenBank/DDBJ databases">
        <title>Genome-Resolved Metagenomics of a Microbial Community Performing Photosynthetic Biological Nutrient Removal.</title>
        <authorList>
            <person name="Mcdaniel E.A."/>
        </authorList>
    </citation>
    <scope>NUCLEOTIDE SEQUENCE</scope>
    <source>
        <strain evidence="1">UWPOB_OBS1</strain>
    </source>
</reference>
<sequence>MSELYRSFNQYLRETFGERVYRVPLDAGFTCPNRDGFKTFGGCTFCDERGSGAPTIKTALSIKSQMSSGMARIRKRF</sequence>
<dbReference type="AlphaFoldDB" id="A0A8J7TN36"/>
<name>A0A8J7TN36_9BACT</name>
<dbReference type="EMBL" id="JAFLCK010000020">
    <property type="protein sequence ID" value="MBN8661415.1"/>
    <property type="molecule type" value="Genomic_DNA"/>
</dbReference>
<accession>A0A8J7TN36</accession>
<comment type="caution">
    <text evidence="1">The sequence shown here is derived from an EMBL/GenBank/DDBJ whole genome shotgun (WGS) entry which is preliminary data.</text>
</comment>
<gene>
    <name evidence="1" type="ORF">J0M35_13705</name>
</gene>
<organism evidence="1 2">
    <name type="scientific">Candidatus Obscuribacter phosphatis</name>
    <dbReference type="NCBI Taxonomy" id="1906157"/>
    <lineage>
        <taxon>Bacteria</taxon>
        <taxon>Bacillati</taxon>
        <taxon>Candidatus Melainabacteria</taxon>
        <taxon>Candidatus Obscuribacterales</taxon>
        <taxon>Candidatus Obscuribacteraceae</taxon>
        <taxon>Candidatus Obscuribacter</taxon>
    </lineage>
</organism>
<proteinExistence type="predicted"/>
<dbReference type="SUPFAM" id="SSF102114">
    <property type="entry name" value="Radical SAM enzymes"/>
    <property type="match status" value="1"/>
</dbReference>
<dbReference type="Proteomes" id="UP000664277">
    <property type="component" value="Unassembled WGS sequence"/>
</dbReference>